<accession>A0A5M4FJF1</accession>
<dbReference type="Gene3D" id="3.10.450.50">
    <property type="match status" value="1"/>
</dbReference>
<dbReference type="InterPro" id="IPR032710">
    <property type="entry name" value="NTF2-like_dom_sf"/>
</dbReference>
<dbReference type="Proteomes" id="UP000380867">
    <property type="component" value="Unassembled WGS sequence"/>
</dbReference>
<comment type="caution">
    <text evidence="1">The sequence shown here is derived from an EMBL/GenBank/DDBJ whole genome shotgun (WGS) entry which is preliminary data.</text>
</comment>
<sequence>MTSTPATRSHLSIAADWTRMWNREIPAEGLVVSDALVHFGRTPPSPRPATTTGPAELQTVVDGIGTAVDGVVYAVQGDPVLDQEGRRITIVWSVGATDLAPRTGIDVLLLDDQGRIAEVWSVTGDILLPPLR</sequence>
<evidence type="ECO:0000313" key="2">
    <source>
        <dbReference type="Proteomes" id="UP000380867"/>
    </source>
</evidence>
<dbReference type="SUPFAM" id="SSF54427">
    <property type="entry name" value="NTF2-like"/>
    <property type="match status" value="1"/>
</dbReference>
<dbReference type="EMBL" id="SDPQ02000001">
    <property type="protein sequence ID" value="KAA1400088.1"/>
    <property type="molecule type" value="Genomic_DNA"/>
</dbReference>
<organism evidence="1 2">
    <name type="scientific">Aeromicrobium ginsengisoli</name>
    <dbReference type="NCBI Taxonomy" id="363867"/>
    <lineage>
        <taxon>Bacteria</taxon>
        <taxon>Bacillati</taxon>
        <taxon>Actinomycetota</taxon>
        <taxon>Actinomycetes</taxon>
        <taxon>Propionibacteriales</taxon>
        <taxon>Nocardioidaceae</taxon>
        <taxon>Aeromicrobium</taxon>
    </lineage>
</organism>
<dbReference type="RefSeq" id="WP_149688191.1">
    <property type="nucleotide sequence ID" value="NZ_SDPQ02000001.1"/>
</dbReference>
<protein>
    <recommendedName>
        <fullName evidence="3">SnoaL-like domain-containing protein</fullName>
    </recommendedName>
</protein>
<proteinExistence type="predicted"/>
<evidence type="ECO:0008006" key="3">
    <source>
        <dbReference type="Google" id="ProtNLM"/>
    </source>
</evidence>
<dbReference type="OrthoDB" id="9808719at2"/>
<evidence type="ECO:0000313" key="1">
    <source>
        <dbReference type="EMBL" id="KAA1400088.1"/>
    </source>
</evidence>
<reference evidence="1" key="1">
    <citation type="submission" date="2019-09" db="EMBL/GenBank/DDBJ databases">
        <authorList>
            <person name="Li J."/>
        </authorList>
    </citation>
    <scope>NUCLEOTIDE SEQUENCE [LARGE SCALE GENOMIC DNA]</scope>
    <source>
        <strain evidence="1">JCM 14732</strain>
    </source>
</reference>
<name>A0A5M4FJF1_9ACTN</name>
<keyword evidence="2" id="KW-1185">Reference proteome</keyword>
<dbReference type="AlphaFoldDB" id="A0A5M4FJF1"/>
<gene>
    <name evidence="1" type="ORF">ESP70_004930</name>
</gene>